<comment type="similarity">
    <text evidence="1 4">Belongs to the eukaryotic ribosomal protein eS6 family.</text>
</comment>
<evidence type="ECO:0000256" key="4">
    <source>
        <dbReference type="PIRNR" id="PIRNR002129"/>
    </source>
</evidence>
<evidence type="ECO:0000256" key="5">
    <source>
        <dbReference type="SAM" id="MobiDB-lite"/>
    </source>
</evidence>
<dbReference type="InterPro" id="IPR014401">
    <property type="entry name" value="Ribosomal_eS6-like"/>
</dbReference>
<feature type="region of interest" description="Disordered" evidence="5">
    <location>
        <begin position="186"/>
        <end position="238"/>
    </location>
</feature>
<protein>
    <recommendedName>
        <fullName evidence="4">40S ribosomal protein S6</fullName>
    </recommendedName>
</protein>
<dbReference type="PANTHER" id="PTHR11502">
    <property type="entry name" value="40S RIBOSOMAL PROTEIN S6"/>
    <property type="match status" value="1"/>
</dbReference>
<dbReference type="GO" id="GO:0005840">
    <property type="term" value="C:ribosome"/>
    <property type="evidence" value="ECO:0007669"/>
    <property type="project" value="UniProtKB-KW"/>
</dbReference>
<dbReference type="RefSeq" id="XP_052941795.1">
    <property type="nucleotide sequence ID" value="XM_053091651.1"/>
</dbReference>
<dbReference type="Proteomes" id="UP001164286">
    <property type="component" value="Unassembled WGS sequence"/>
</dbReference>
<gene>
    <name evidence="6" type="ORF">MKK02DRAFT_41660</name>
</gene>
<dbReference type="InterPro" id="IPR001377">
    <property type="entry name" value="Ribosomal_eS6"/>
</dbReference>
<dbReference type="GO" id="GO:0003735">
    <property type="term" value="F:structural constituent of ribosome"/>
    <property type="evidence" value="ECO:0007669"/>
    <property type="project" value="InterPro"/>
</dbReference>
<evidence type="ECO:0000313" key="7">
    <source>
        <dbReference type="Proteomes" id="UP001164286"/>
    </source>
</evidence>
<dbReference type="GO" id="GO:0006412">
    <property type="term" value="P:translation"/>
    <property type="evidence" value="ECO:0007669"/>
    <property type="project" value="InterPro"/>
</dbReference>
<dbReference type="GO" id="GO:1990904">
    <property type="term" value="C:ribonucleoprotein complex"/>
    <property type="evidence" value="ECO:0007669"/>
    <property type="project" value="UniProtKB-KW"/>
</dbReference>
<dbReference type="PROSITE" id="PS00578">
    <property type="entry name" value="RIBOSOMAL_S6E"/>
    <property type="match status" value="1"/>
</dbReference>
<dbReference type="Gene3D" id="1.20.5.2650">
    <property type="match status" value="1"/>
</dbReference>
<evidence type="ECO:0000256" key="2">
    <source>
        <dbReference type="ARBA" id="ARBA00022980"/>
    </source>
</evidence>
<evidence type="ECO:0000256" key="3">
    <source>
        <dbReference type="ARBA" id="ARBA00023274"/>
    </source>
</evidence>
<dbReference type="InterPro" id="IPR018282">
    <property type="entry name" value="Ribosomal_eS6_CS"/>
</dbReference>
<dbReference type="AlphaFoldDB" id="A0AA38H0F6"/>
<comment type="caution">
    <text evidence="6">The sequence shown here is derived from an EMBL/GenBank/DDBJ whole genome shotgun (WGS) entry which is preliminary data.</text>
</comment>
<keyword evidence="2 4" id="KW-0689">Ribosomal protein</keyword>
<sequence>MKLNVANPATGQQKLFDIEDERKVLPFMEKRMGQEVPADSLGDEWKGYVLRITGGNDKQGFPMKQGVLLPSRTRLLLAAGHSCYRARRTGERKRKSVRGCIVANDIRVLACIIVKQGENDMPGLTDTVLPKRLGPKRATKIRRFFNLDKKDDVRQFVIAREVTTKSGKTNTKRPKIQRLVTPQRLQRKRHLQSLKKRRTEAQKETKADYEKAVAKHADEKKAKLQAVRAQKKAKRSSA</sequence>
<dbReference type="EMBL" id="JAKWFO010000016">
    <property type="protein sequence ID" value="KAI9632018.1"/>
    <property type="molecule type" value="Genomic_DNA"/>
</dbReference>
<keyword evidence="7" id="KW-1185">Reference proteome</keyword>
<proteinExistence type="inferred from homology"/>
<keyword evidence="3 4" id="KW-0687">Ribonucleoprotein</keyword>
<feature type="compositionally biased region" description="Basic residues" evidence="5">
    <location>
        <begin position="229"/>
        <end position="238"/>
    </location>
</feature>
<dbReference type="SMART" id="SM01405">
    <property type="entry name" value="Ribosomal_S6e"/>
    <property type="match status" value="1"/>
</dbReference>
<feature type="compositionally biased region" description="Basic and acidic residues" evidence="5">
    <location>
        <begin position="199"/>
        <end position="222"/>
    </location>
</feature>
<organism evidence="6 7">
    <name type="scientific">Dioszegia hungarica</name>
    <dbReference type="NCBI Taxonomy" id="4972"/>
    <lineage>
        <taxon>Eukaryota</taxon>
        <taxon>Fungi</taxon>
        <taxon>Dikarya</taxon>
        <taxon>Basidiomycota</taxon>
        <taxon>Agaricomycotina</taxon>
        <taxon>Tremellomycetes</taxon>
        <taxon>Tremellales</taxon>
        <taxon>Bulleribasidiaceae</taxon>
        <taxon>Dioszegia</taxon>
    </lineage>
</organism>
<evidence type="ECO:0000313" key="6">
    <source>
        <dbReference type="EMBL" id="KAI9632018.1"/>
    </source>
</evidence>
<feature type="compositionally biased region" description="Basic residues" evidence="5">
    <location>
        <begin position="186"/>
        <end position="198"/>
    </location>
</feature>
<dbReference type="PIRSF" id="PIRSF002129">
    <property type="entry name" value="Ribosom_S6_euk"/>
    <property type="match status" value="1"/>
</dbReference>
<name>A0AA38H0F6_9TREE</name>
<reference evidence="6" key="1">
    <citation type="journal article" date="2022" name="G3 (Bethesda)">
        <title>High quality genome of the basidiomycete yeast Dioszegia hungarica PDD-24b-2 isolated from cloud water.</title>
        <authorList>
            <person name="Jarrige D."/>
            <person name="Haridas S."/>
            <person name="Bleykasten-Grosshans C."/>
            <person name="Joly M."/>
            <person name="Nadalig T."/>
            <person name="Sancelme M."/>
            <person name="Vuilleumier S."/>
            <person name="Grigoriev I.V."/>
            <person name="Amato P."/>
            <person name="Bringel F."/>
        </authorList>
    </citation>
    <scope>NUCLEOTIDE SEQUENCE</scope>
    <source>
        <strain evidence="6">PDD-24b-2</strain>
    </source>
</reference>
<accession>A0AA38H0F6</accession>
<dbReference type="GeneID" id="77730856"/>
<evidence type="ECO:0000256" key="1">
    <source>
        <dbReference type="ARBA" id="ARBA00009312"/>
    </source>
</evidence>
<dbReference type="Pfam" id="PF01092">
    <property type="entry name" value="Ribosomal_S6e"/>
    <property type="match status" value="1"/>
</dbReference>